<dbReference type="PANTHER" id="PTHR43525">
    <property type="entry name" value="PROTEIN MALY"/>
    <property type="match status" value="1"/>
</dbReference>
<evidence type="ECO:0000256" key="3">
    <source>
        <dbReference type="ARBA" id="ARBA00022898"/>
    </source>
</evidence>
<dbReference type="InterPro" id="IPR051798">
    <property type="entry name" value="Class-II_PLP-Dep_Aminotrans"/>
</dbReference>
<reference evidence="7 8" key="2">
    <citation type="submission" date="2008-04" db="EMBL/GenBank/DDBJ databases">
        <authorList>
            <person name="Fulton L."/>
            <person name="Clifton S."/>
            <person name="Fulton B."/>
            <person name="Xu J."/>
            <person name="Minx P."/>
            <person name="Pepin K.H."/>
            <person name="Johnson M."/>
            <person name="Thiruvilangam P."/>
            <person name="Bhonagiri V."/>
            <person name="Nash W.E."/>
            <person name="Mardis E.R."/>
            <person name="Wilson R.K."/>
        </authorList>
    </citation>
    <scope>NUCLEOTIDE SEQUENCE [LARGE SCALE GENOMIC DNA]</scope>
    <source>
        <strain evidence="7 8">DSM 17393</strain>
    </source>
</reference>
<dbReference type="AlphaFoldDB" id="B3CFZ4"/>
<dbReference type="Proteomes" id="UP000004596">
    <property type="component" value="Unassembled WGS sequence"/>
</dbReference>
<evidence type="ECO:0000256" key="1">
    <source>
        <dbReference type="ARBA" id="ARBA00001933"/>
    </source>
</evidence>
<evidence type="ECO:0000313" key="7">
    <source>
        <dbReference type="EMBL" id="EDV05272.1"/>
    </source>
</evidence>
<gene>
    <name evidence="7" type="ORF">BACINT_04417</name>
</gene>
<evidence type="ECO:0000256" key="2">
    <source>
        <dbReference type="ARBA" id="ARBA00012224"/>
    </source>
</evidence>
<protein>
    <recommendedName>
        <fullName evidence="2">cysteine-S-conjugate beta-lyase</fullName>
        <ecNumber evidence="2">4.4.1.13</ecNumber>
    </recommendedName>
</protein>
<proteinExistence type="inferred from homology"/>
<evidence type="ECO:0000313" key="8">
    <source>
        <dbReference type="Proteomes" id="UP000004596"/>
    </source>
</evidence>
<organism evidence="7 8">
    <name type="scientific">Bacteroides intestinalis DSM 17393</name>
    <dbReference type="NCBI Taxonomy" id="471870"/>
    <lineage>
        <taxon>Bacteria</taxon>
        <taxon>Pseudomonadati</taxon>
        <taxon>Bacteroidota</taxon>
        <taxon>Bacteroidia</taxon>
        <taxon>Bacteroidales</taxon>
        <taxon>Bacteroidaceae</taxon>
        <taxon>Bacteroides</taxon>
    </lineage>
</organism>
<dbReference type="SUPFAM" id="SSF53383">
    <property type="entry name" value="PLP-dependent transferases"/>
    <property type="match status" value="1"/>
</dbReference>
<name>B3CFZ4_9BACE</name>
<dbReference type="PANTHER" id="PTHR43525:SF1">
    <property type="entry name" value="PROTEIN MALY"/>
    <property type="match status" value="1"/>
</dbReference>
<dbReference type="CDD" id="cd00609">
    <property type="entry name" value="AAT_like"/>
    <property type="match status" value="1"/>
</dbReference>
<reference evidence="7 8" key="1">
    <citation type="submission" date="2008-04" db="EMBL/GenBank/DDBJ databases">
        <title>Draft genome sequence of Bacteroides intestinalis (DSM 17393).</title>
        <authorList>
            <person name="Sudarsanam P."/>
            <person name="Ley R."/>
            <person name="Guruge J."/>
            <person name="Turnbaugh P.J."/>
            <person name="Mahowald M."/>
            <person name="Liep D."/>
            <person name="Gordon J."/>
        </authorList>
    </citation>
    <scope>NUCLEOTIDE SEQUENCE [LARGE SCALE GENOMIC DNA]</scope>
    <source>
        <strain evidence="7 8">DSM 17393</strain>
    </source>
</reference>
<dbReference type="eggNOG" id="COG1168">
    <property type="taxonomic scope" value="Bacteria"/>
</dbReference>
<dbReference type="InterPro" id="IPR015424">
    <property type="entry name" value="PyrdxlP-dep_Trfase"/>
</dbReference>
<comment type="caution">
    <text evidence="7">The sequence shown here is derived from an EMBL/GenBank/DDBJ whole genome shotgun (WGS) entry which is preliminary data.</text>
</comment>
<accession>B3CFZ4</accession>
<keyword evidence="3" id="KW-0663">Pyridoxal phosphate</keyword>
<sequence length="405" mass="46290">MRMGTMICVTYVNRNRTMKYNFDEIIERRGTNSVKWDGVKNIWGRDDLLPMWVADMDFRTPPFVMDALKKRLEHEVLGYTFACEEWYTSICAWLRHRHGWDISREMLTFVPGIVRGQAFALQCFTNPGDKVMVMTPVYHPFFLVTERMGREVVYSPLELCDGQYQIDFERFRKDIQDCKVLILCNPHNPGGRVWTADELREIAVICYDSGTFVISDEIHADLTLPPYKHHPFATVSEKAAANSLVFMAPSKAFNMPGLGSSYAITVDKGIRERFQTFMEAGEFSEGHLLAYIGAAAAYMHGAEWLEQMLDYIKGNIDFTENYLKEYIPGISMIRPQASYLVFLDCRALGLAQEALTRLFAEKAHLALNDGTMFGVPGEGFMRLNIGCPRSMLEQALKQLRDAVVQ</sequence>
<dbReference type="NCBIfam" id="TIGR04350">
    <property type="entry name" value="C_S_lyase_PatB"/>
    <property type="match status" value="1"/>
</dbReference>
<dbReference type="GO" id="GO:0008483">
    <property type="term" value="F:transaminase activity"/>
    <property type="evidence" value="ECO:0007669"/>
    <property type="project" value="UniProtKB-KW"/>
</dbReference>
<evidence type="ECO:0000256" key="5">
    <source>
        <dbReference type="ARBA" id="ARBA00037974"/>
    </source>
</evidence>
<evidence type="ECO:0000259" key="6">
    <source>
        <dbReference type="Pfam" id="PF00155"/>
    </source>
</evidence>
<dbReference type="STRING" id="471870.BACINT_04417"/>
<dbReference type="GO" id="GO:0030170">
    <property type="term" value="F:pyridoxal phosphate binding"/>
    <property type="evidence" value="ECO:0007669"/>
    <property type="project" value="InterPro"/>
</dbReference>
<keyword evidence="4" id="KW-0456">Lyase</keyword>
<keyword evidence="7" id="KW-0808">Transferase</keyword>
<dbReference type="InterPro" id="IPR004839">
    <property type="entry name" value="Aminotransferase_I/II_large"/>
</dbReference>
<comment type="similarity">
    <text evidence="5">Belongs to the class-II pyridoxal-phosphate-dependent aminotransferase family. MalY/PatB cystathionine beta-lyase subfamily.</text>
</comment>
<dbReference type="InterPro" id="IPR027619">
    <property type="entry name" value="C-S_lyase_PatB-like"/>
</dbReference>
<dbReference type="GO" id="GO:0047804">
    <property type="term" value="F:cysteine-S-conjugate beta-lyase activity"/>
    <property type="evidence" value="ECO:0007669"/>
    <property type="project" value="UniProtKB-EC"/>
</dbReference>
<dbReference type="InterPro" id="IPR015422">
    <property type="entry name" value="PyrdxlP-dep_Trfase_small"/>
</dbReference>
<dbReference type="InterPro" id="IPR015421">
    <property type="entry name" value="PyrdxlP-dep_Trfase_major"/>
</dbReference>
<evidence type="ECO:0000256" key="4">
    <source>
        <dbReference type="ARBA" id="ARBA00023239"/>
    </source>
</evidence>
<dbReference type="Gene3D" id="3.40.640.10">
    <property type="entry name" value="Type I PLP-dependent aspartate aminotransferase-like (Major domain)"/>
    <property type="match status" value="1"/>
</dbReference>
<dbReference type="Gene3D" id="3.90.1150.10">
    <property type="entry name" value="Aspartate Aminotransferase, domain 1"/>
    <property type="match status" value="1"/>
</dbReference>
<dbReference type="EMBL" id="ABJL02000008">
    <property type="protein sequence ID" value="EDV05272.1"/>
    <property type="molecule type" value="Genomic_DNA"/>
</dbReference>
<comment type="cofactor">
    <cofactor evidence="1">
        <name>pyridoxal 5'-phosphate</name>
        <dbReference type="ChEBI" id="CHEBI:597326"/>
    </cofactor>
</comment>
<keyword evidence="7" id="KW-0032">Aminotransferase</keyword>
<feature type="domain" description="Aminotransferase class I/classII large" evidence="6">
    <location>
        <begin position="55"/>
        <end position="398"/>
    </location>
</feature>
<dbReference type="Pfam" id="PF00155">
    <property type="entry name" value="Aminotran_1_2"/>
    <property type="match status" value="1"/>
</dbReference>
<dbReference type="EC" id="4.4.1.13" evidence="2"/>